<evidence type="ECO:0000256" key="2">
    <source>
        <dbReference type="ARBA" id="ARBA00022898"/>
    </source>
</evidence>
<keyword evidence="4" id="KW-0808">Transferase</keyword>
<evidence type="ECO:0000313" key="4">
    <source>
        <dbReference type="EMBL" id="MBO1319326.1"/>
    </source>
</evidence>
<name>A0A8J7U5H5_9BACT</name>
<evidence type="ECO:0000256" key="3">
    <source>
        <dbReference type="RuleBase" id="RU362118"/>
    </source>
</evidence>
<dbReference type="FunFam" id="3.90.1150.10:FF:000063">
    <property type="entry name" value="Probable cystathionine gamma-synthase"/>
    <property type="match status" value="1"/>
</dbReference>
<dbReference type="Pfam" id="PF01053">
    <property type="entry name" value="Cys_Met_Meta_PP"/>
    <property type="match status" value="1"/>
</dbReference>
<evidence type="ECO:0000256" key="1">
    <source>
        <dbReference type="ARBA" id="ARBA00001933"/>
    </source>
</evidence>
<dbReference type="AlphaFoldDB" id="A0A8J7U5H5"/>
<dbReference type="InterPro" id="IPR015421">
    <property type="entry name" value="PyrdxlP-dep_Trfase_major"/>
</dbReference>
<dbReference type="PANTHER" id="PTHR42699">
    <property type="match status" value="1"/>
</dbReference>
<proteinExistence type="inferred from homology"/>
<comment type="caution">
    <text evidence="4">The sequence shown here is derived from an EMBL/GenBank/DDBJ whole genome shotgun (WGS) entry which is preliminary data.</text>
</comment>
<protein>
    <submittedName>
        <fullName evidence="4">PLP-dependent transferase</fullName>
    </submittedName>
</protein>
<dbReference type="InterPro" id="IPR015424">
    <property type="entry name" value="PyrdxlP-dep_Trfase"/>
</dbReference>
<comment type="similarity">
    <text evidence="3">Belongs to the trans-sulfuration enzymes family.</text>
</comment>
<dbReference type="RefSeq" id="WP_207859147.1">
    <property type="nucleotide sequence ID" value="NZ_JAFREP010000010.1"/>
</dbReference>
<gene>
    <name evidence="4" type="ORF">J3U88_12710</name>
</gene>
<dbReference type="SUPFAM" id="SSF53383">
    <property type="entry name" value="PLP-dependent transferases"/>
    <property type="match status" value="1"/>
</dbReference>
<dbReference type="PANTHER" id="PTHR42699:SF1">
    <property type="entry name" value="CYSTATHIONINE GAMMA-SYNTHASE-RELATED"/>
    <property type="match status" value="1"/>
</dbReference>
<sequence length="496" mass="54004">MRDLITSPNWRDSDLGLPLPDSGHAVSVAMPRWRDVVDYEEGEARVLSALSCGYPRFVIHPLVARLNHHIAQEQATSTEVVFSFPSAGVARRARLYLKRRDGAESRVVETGFGEIHALICEADHFDTVKSYWQHSGEIVSSRCAEQALTDEPVPRAAGLQAKNALRTQIAALAGVDAGDVLLFPTGMAAITFAHRVTGALLPGVASCQLGFPYVDTLKVQEKLGQGVVFLPRGDASDMQALADALGKGEVASVFTECPANPLLTTVDLERVAVMCRTRRAPLVVDVTLDCFANLNPFPHADIAVVSLTKYFSGVGDVMGGALVLNPQSDLYRVLRGHCDHFFEDLLYAGDAVVLQQYGADFSERFARVNETAARLCARLVAHEKVAAVHYPALTCRETYTRFCRRPNPGYGGLFSIELVDGAENAPLFYDRLEVCKGPSLGTNFTLACPYTLLAHYHELDWAATCGVNAHLIRVSVGLESFDALWARFEAALATLP</sequence>
<dbReference type="Gene3D" id="3.90.1150.10">
    <property type="entry name" value="Aspartate Aminotransferase, domain 1"/>
    <property type="match status" value="1"/>
</dbReference>
<dbReference type="InterPro" id="IPR000277">
    <property type="entry name" value="Cys/Met-Metab_PyrdxlP-dep_enz"/>
</dbReference>
<dbReference type="GO" id="GO:0019346">
    <property type="term" value="P:transsulfuration"/>
    <property type="evidence" value="ECO:0007669"/>
    <property type="project" value="InterPro"/>
</dbReference>
<dbReference type="InterPro" id="IPR015422">
    <property type="entry name" value="PyrdxlP-dep_Trfase_small"/>
</dbReference>
<organism evidence="4 5">
    <name type="scientific">Acanthopleuribacter pedis</name>
    <dbReference type="NCBI Taxonomy" id="442870"/>
    <lineage>
        <taxon>Bacteria</taxon>
        <taxon>Pseudomonadati</taxon>
        <taxon>Acidobacteriota</taxon>
        <taxon>Holophagae</taxon>
        <taxon>Acanthopleuribacterales</taxon>
        <taxon>Acanthopleuribacteraceae</taxon>
        <taxon>Acanthopleuribacter</taxon>
    </lineage>
</organism>
<dbReference type="InterPro" id="IPR051750">
    <property type="entry name" value="Trans-sulfuration_enzymes"/>
</dbReference>
<reference evidence="4" key="1">
    <citation type="submission" date="2021-03" db="EMBL/GenBank/DDBJ databases">
        <authorList>
            <person name="Wang G."/>
        </authorList>
    </citation>
    <scope>NUCLEOTIDE SEQUENCE</scope>
    <source>
        <strain evidence="4">KCTC 12899</strain>
    </source>
</reference>
<dbReference type="GO" id="GO:0030170">
    <property type="term" value="F:pyridoxal phosphate binding"/>
    <property type="evidence" value="ECO:0007669"/>
    <property type="project" value="InterPro"/>
</dbReference>
<evidence type="ECO:0000313" key="5">
    <source>
        <dbReference type="Proteomes" id="UP000664417"/>
    </source>
</evidence>
<accession>A0A8J7U5H5</accession>
<keyword evidence="5" id="KW-1185">Reference proteome</keyword>
<dbReference type="Proteomes" id="UP000664417">
    <property type="component" value="Unassembled WGS sequence"/>
</dbReference>
<keyword evidence="2 3" id="KW-0663">Pyridoxal phosphate</keyword>
<dbReference type="Gene3D" id="3.40.640.10">
    <property type="entry name" value="Type I PLP-dependent aspartate aminotransferase-like (Major domain)"/>
    <property type="match status" value="1"/>
</dbReference>
<comment type="cofactor">
    <cofactor evidence="1 3">
        <name>pyridoxal 5'-phosphate</name>
        <dbReference type="ChEBI" id="CHEBI:597326"/>
    </cofactor>
</comment>
<dbReference type="EMBL" id="JAFREP010000010">
    <property type="protein sequence ID" value="MBO1319326.1"/>
    <property type="molecule type" value="Genomic_DNA"/>
</dbReference>
<dbReference type="GO" id="GO:0003962">
    <property type="term" value="F:cystathionine gamma-synthase activity"/>
    <property type="evidence" value="ECO:0007669"/>
    <property type="project" value="TreeGrafter"/>
</dbReference>